<dbReference type="InterPro" id="IPR013512">
    <property type="entry name" value="DXP_reductoisomerase_N"/>
</dbReference>
<comment type="similarity">
    <text evidence="2 9">Belongs to the DXR family.</text>
</comment>
<dbReference type="SUPFAM" id="SSF55347">
    <property type="entry name" value="Glyceraldehyde-3-phosphate dehydrogenase-like, C-terminal domain"/>
    <property type="match status" value="1"/>
</dbReference>
<feature type="binding site" evidence="9">
    <location>
        <position position="122"/>
    </location>
    <ligand>
        <name>NADPH</name>
        <dbReference type="ChEBI" id="CHEBI:57783"/>
    </ligand>
</feature>
<dbReference type="Pfam" id="PF08436">
    <property type="entry name" value="DXP_redisom_C"/>
    <property type="match status" value="1"/>
</dbReference>
<dbReference type="InterPro" id="IPR036291">
    <property type="entry name" value="NAD(P)-bd_dom_sf"/>
</dbReference>
<comment type="caution">
    <text evidence="13">The sequence shown here is derived from an EMBL/GenBank/DDBJ whole genome shotgun (WGS) entry which is preliminary data.</text>
</comment>
<feature type="binding site" evidence="9">
    <location>
        <position position="203"/>
    </location>
    <ligand>
        <name>NADPH</name>
        <dbReference type="ChEBI" id="CHEBI:57783"/>
    </ligand>
</feature>
<dbReference type="Gene3D" id="1.10.1740.10">
    <property type="match status" value="1"/>
</dbReference>
<feature type="binding site" evidence="9">
    <location>
        <position position="216"/>
    </location>
    <ligand>
        <name>1-deoxy-D-xylulose 5-phosphate</name>
        <dbReference type="ChEBI" id="CHEBI:57792"/>
    </ligand>
</feature>
<dbReference type="GO" id="GO:0030604">
    <property type="term" value="F:1-deoxy-D-xylulose-5-phosphate reductoisomerase activity"/>
    <property type="evidence" value="ECO:0007669"/>
    <property type="project" value="UniProtKB-EC"/>
</dbReference>
<evidence type="ECO:0000259" key="10">
    <source>
        <dbReference type="Pfam" id="PF02670"/>
    </source>
</evidence>
<keyword evidence="7 9" id="KW-0414">Isoprene biosynthesis</keyword>
<feature type="domain" description="DXP reductoisomerase C-terminal" evidence="12">
    <location>
        <begin position="261"/>
        <end position="374"/>
    </location>
</feature>
<evidence type="ECO:0000256" key="5">
    <source>
        <dbReference type="ARBA" id="ARBA00023002"/>
    </source>
</evidence>
<reference evidence="13 14" key="1">
    <citation type="submission" date="2024-01" db="EMBL/GenBank/DDBJ databases">
        <authorList>
            <person name="Kunselman E."/>
        </authorList>
    </citation>
    <scope>NUCLEOTIDE SEQUENCE [LARGE SCALE GENOMIC DNA]</scope>
    <source>
        <strain evidence="13">2 abalone samples</strain>
    </source>
</reference>
<dbReference type="PANTHER" id="PTHR30525">
    <property type="entry name" value="1-DEOXY-D-XYLULOSE 5-PHOSPHATE REDUCTOISOMERASE"/>
    <property type="match status" value="1"/>
</dbReference>
<dbReference type="InterPro" id="IPR026877">
    <property type="entry name" value="DXPR_C"/>
</dbReference>
<dbReference type="Pfam" id="PF02670">
    <property type="entry name" value="DXP_reductoisom"/>
    <property type="match status" value="1"/>
</dbReference>
<feature type="binding site" evidence="9">
    <location>
        <position position="150"/>
    </location>
    <ligand>
        <name>1-deoxy-D-xylulose 5-phosphate</name>
        <dbReference type="ChEBI" id="CHEBI:57792"/>
    </ligand>
</feature>
<feature type="binding site" evidence="9">
    <location>
        <position position="150"/>
    </location>
    <ligand>
        <name>Mn(2+)</name>
        <dbReference type="ChEBI" id="CHEBI:29035"/>
    </ligand>
</feature>
<keyword evidence="9" id="KW-0460">Magnesium</keyword>
<keyword evidence="6 9" id="KW-0464">Manganese</keyword>
<dbReference type="SUPFAM" id="SSF69055">
    <property type="entry name" value="1-deoxy-D-xylulose-5-phosphate reductoisomerase, C-terminal domain"/>
    <property type="match status" value="1"/>
</dbReference>
<evidence type="ECO:0000313" key="14">
    <source>
        <dbReference type="Proteomes" id="UP001314181"/>
    </source>
</evidence>
<comment type="caution">
    <text evidence="9">Lacks conserved residue(s) required for the propagation of feature annotation.</text>
</comment>
<evidence type="ECO:0000256" key="4">
    <source>
        <dbReference type="ARBA" id="ARBA00022857"/>
    </source>
</evidence>
<evidence type="ECO:0000259" key="12">
    <source>
        <dbReference type="Pfam" id="PF13288"/>
    </source>
</evidence>
<dbReference type="EMBL" id="CAWVOK010000014">
    <property type="protein sequence ID" value="CAK8162712.1"/>
    <property type="molecule type" value="Genomic_DNA"/>
</dbReference>
<dbReference type="InterPro" id="IPR003821">
    <property type="entry name" value="DXP_reductoisomerase"/>
</dbReference>
<feature type="binding site" evidence="9">
    <location>
        <position position="174"/>
    </location>
    <ligand>
        <name>1-deoxy-D-xylulose 5-phosphate</name>
        <dbReference type="ChEBI" id="CHEBI:57792"/>
    </ligand>
</feature>
<keyword evidence="14" id="KW-1185">Reference proteome</keyword>
<dbReference type="PIRSF" id="PIRSF006205">
    <property type="entry name" value="Dxp_reductismrs"/>
    <property type="match status" value="1"/>
</dbReference>
<evidence type="ECO:0000259" key="11">
    <source>
        <dbReference type="Pfam" id="PF08436"/>
    </source>
</evidence>
<evidence type="ECO:0000256" key="2">
    <source>
        <dbReference type="ARBA" id="ARBA00006825"/>
    </source>
</evidence>
<feature type="binding site" evidence="9">
    <location>
        <position position="14"/>
    </location>
    <ligand>
        <name>NADPH</name>
        <dbReference type="ChEBI" id="CHEBI:57783"/>
    </ligand>
</feature>
<keyword evidence="5 9" id="KW-0560">Oxidoreductase</keyword>
<proteinExistence type="inferred from homology"/>
<feature type="binding site" evidence="9">
    <location>
        <position position="197"/>
    </location>
    <ligand>
        <name>1-deoxy-D-xylulose 5-phosphate</name>
        <dbReference type="ChEBI" id="CHEBI:57792"/>
    </ligand>
</feature>
<feature type="binding site" evidence="9">
    <location>
        <position position="13"/>
    </location>
    <ligand>
        <name>NADPH</name>
        <dbReference type="ChEBI" id="CHEBI:57783"/>
    </ligand>
</feature>
<dbReference type="HAMAP" id="MF_00183">
    <property type="entry name" value="DXP_reductoisom"/>
    <property type="match status" value="1"/>
</dbReference>
<feature type="binding site" evidence="9">
    <location>
        <position position="210"/>
    </location>
    <ligand>
        <name>1-deoxy-D-xylulose 5-phosphate</name>
        <dbReference type="ChEBI" id="CHEBI:57792"/>
    </ligand>
</feature>
<dbReference type="Pfam" id="PF13288">
    <property type="entry name" value="DXPR_C"/>
    <property type="match status" value="1"/>
</dbReference>
<feature type="binding site" evidence="9">
    <location>
        <position position="149"/>
    </location>
    <ligand>
        <name>1-deoxy-D-xylulose 5-phosphate</name>
        <dbReference type="ChEBI" id="CHEBI:57792"/>
    </ligand>
</feature>
<keyword evidence="3 9" id="KW-0479">Metal-binding</keyword>
<comment type="catalytic activity">
    <reaction evidence="8">
        <text>2-C-methyl-D-erythritol 4-phosphate + NADP(+) = 1-deoxy-D-xylulose 5-phosphate + NADPH + H(+)</text>
        <dbReference type="Rhea" id="RHEA:13717"/>
        <dbReference type="ChEBI" id="CHEBI:15378"/>
        <dbReference type="ChEBI" id="CHEBI:57783"/>
        <dbReference type="ChEBI" id="CHEBI:57792"/>
        <dbReference type="ChEBI" id="CHEBI:58262"/>
        <dbReference type="ChEBI" id="CHEBI:58349"/>
        <dbReference type="EC" id="1.1.1.267"/>
    </reaction>
    <physiologicalReaction direction="right-to-left" evidence="8">
        <dbReference type="Rhea" id="RHEA:13719"/>
    </physiologicalReaction>
</comment>
<comment type="cofactor">
    <cofactor evidence="9">
        <name>Mg(2+)</name>
        <dbReference type="ChEBI" id="CHEBI:18420"/>
    </cofactor>
    <cofactor evidence="9">
        <name>Mn(2+)</name>
        <dbReference type="ChEBI" id="CHEBI:29035"/>
    </cofactor>
</comment>
<gene>
    <name evidence="9 13" type="primary">dxr</name>
    <name evidence="13" type="ORF">CAXC1_220025</name>
</gene>
<evidence type="ECO:0000256" key="7">
    <source>
        <dbReference type="ARBA" id="ARBA00023229"/>
    </source>
</evidence>
<dbReference type="PANTHER" id="PTHR30525:SF0">
    <property type="entry name" value="1-DEOXY-D-XYLULOSE 5-PHOSPHATE REDUCTOISOMERASE, CHLOROPLASTIC"/>
    <property type="match status" value="1"/>
</dbReference>
<dbReference type="Proteomes" id="UP001314181">
    <property type="component" value="Unassembled WGS sequence"/>
</dbReference>
<dbReference type="RefSeq" id="WP_338363773.1">
    <property type="nucleotide sequence ID" value="NZ_CAWVOK010000014.1"/>
</dbReference>
<dbReference type="EC" id="1.1.1.267" evidence="9"/>
<feature type="binding site" evidence="9">
    <location>
        <position position="219"/>
    </location>
    <ligand>
        <name>Mn(2+)</name>
        <dbReference type="ChEBI" id="CHEBI:29035"/>
    </ligand>
</feature>
<feature type="binding site" evidence="9">
    <location>
        <position position="37"/>
    </location>
    <ligand>
        <name>NADPH</name>
        <dbReference type="ChEBI" id="CHEBI:57783"/>
    </ligand>
</feature>
<dbReference type="InterPro" id="IPR013644">
    <property type="entry name" value="DXP_reductoisomerase_C"/>
</dbReference>
<protein>
    <recommendedName>
        <fullName evidence="9">1-deoxy-D-xylulose 5-phosphate reductoisomerase</fullName>
        <shortName evidence="9">DXP reductoisomerase</shortName>
        <ecNumber evidence="9">1.1.1.267</ecNumber>
    </recommendedName>
    <alternativeName>
        <fullName evidence="9">1-deoxyxylulose-5-phosphate reductoisomerase</fullName>
    </alternativeName>
    <alternativeName>
        <fullName evidence="9">2-C-methyl-D-erythritol 4-phosphate synthase</fullName>
    </alternativeName>
</protein>
<feature type="domain" description="1-deoxy-D-xylulose 5-phosphate reductoisomerase C-terminal" evidence="11">
    <location>
        <begin position="144"/>
        <end position="227"/>
    </location>
</feature>
<evidence type="ECO:0000313" key="13">
    <source>
        <dbReference type="EMBL" id="CAK8162712.1"/>
    </source>
</evidence>
<feature type="binding site" evidence="9">
    <location>
        <position position="39"/>
    </location>
    <ligand>
        <name>NADPH</name>
        <dbReference type="ChEBI" id="CHEBI:57783"/>
    </ligand>
</feature>
<organism evidence="13 14">
    <name type="scientific">Candidatus Xenohaliotis californiensis</name>
    <dbReference type="NCBI Taxonomy" id="84677"/>
    <lineage>
        <taxon>Bacteria</taxon>
        <taxon>Pseudomonadati</taxon>
        <taxon>Pseudomonadota</taxon>
        <taxon>Alphaproteobacteria</taxon>
        <taxon>Rickettsiales</taxon>
        <taxon>Anaplasmataceae</taxon>
        <taxon>Candidatus Xenohaliotis</taxon>
    </lineage>
</organism>
<comment type="pathway">
    <text evidence="1 9">Isoprenoid biosynthesis; isopentenyl diphosphate biosynthesis via DXP pathway; isopentenyl diphosphate from 1-deoxy-D-xylulose 5-phosphate: step 1/6.</text>
</comment>
<feature type="binding site" evidence="9">
    <location>
        <position position="124"/>
    </location>
    <ligand>
        <name>NADPH</name>
        <dbReference type="ChEBI" id="CHEBI:57783"/>
    </ligand>
</feature>
<evidence type="ECO:0000256" key="1">
    <source>
        <dbReference type="ARBA" id="ARBA00005094"/>
    </source>
</evidence>
<feature type="domain" description="1-deoxy-D-xylulose 5-phosphate reductoisomerase N-terminal" evidence="10">
    <location>
        <begin position="5"/>
        <end position="130"/>
    </location>
</feature>
<feature type="binding site" evidence="9">
    <location>
        <position position="123"/>
    </location>
    <ligand>
        <name>1-deoxy-D-xylulose 5-phosphate</name>
        <dbReference type="ChEBI" id="CHEBI:57792"/>
    </ligand>
</feature>
<evidence type="ECO:0000256" key="8">
    <source>
        <dbReference type="ARBA" id="ARBA00048543"/>
    </source>
</evidence>
<feature type="binding site" evidence="9">
    <location>
        <position position="148"/>
    </location>
    <ligand>
        <name>Mn(2+)</name>
        <dbReference type="ChEBI" id="CHEBI:29035"/>
    </ligand>
</feature>
<feature type="binding site" evidence="9">
    <location>
        <position position="219"/>
    </location>
    <ligand>
        <name>1-deoxy-D-xylulose 5-phosphate</name>
        <dbReference type="ChEBI" id="CHEBI:57792"/>
    </ligand>
</feature>
<evidence type="ECO:0000256" key="9">
    <source>
        <dbReference type="HAMAP-Rule" id="MF_00183"/>
    </source>
</evidence>
<keyword evidence="4 9" id="KW-0521">NADP</keyword>
<dbReference type="NCBIfam" id="TIGR00243">
    <property type="entry name" value="Dxr"/>
    <property type="match status" value="1"/>
</dbReference>
<feature type="binding site" evidence="9">
    <location>
        <position position="11"/>
    </location>
    <ligand>
        <name>NADPH</name>
        <dbReference type="ChEBI" id="CHEBI:57783"/>
    </ligand>
</feature>
<name>A0ABP0EVM5_9RICK</name>
<feature type="binding site" evidence="9">
    <location>
        <position position="215"/>
    </location>
    <ligand>
        <name>1-deoxy-D-xylulose 5-phosphate</name>
        <dbReference type="ChEBI" id="CHEBI:57792"/>
    </ligand>
</feature>
<feature type="binding site" evidence="9">
    <location>
        <position position="12"/>
    </location>
    <ligand>
        <name>NADPH</name>
        <dbReference type="ChEBI" id="CHEBI:57783"/>
    </ligand>
</feature>
<sequence>MKQTISIIGCTGSIGQQAIELLQNYTKQYSVNALIAAENYKLLASNAIKTNAQIVVIANKEKYPKLKEILNGHKVKILSGEDGVKEACSTKIDRAIMAISGFSGINAIVNTIGNCKIMAIANKEPMVCAGKIIMKMAQDNGTQIIPLDSEHHAISRLLKGSDINEIKSFTITASGGPFLGYTKQQLQNVTPKMSELHPIWKMGEKISIDSATLMNKALELIEAHNLFNIEPKKLNVLIHPQALIHALLTYQDSSVSAIINTPDMKIPISSIFTWPKIPVYNNMLDIEKLNSIRIYKPNQDHIRVLKIAGEAMQHGGNYPTIINAANEIAVDAFMHGKILFNKIIDVIEETINLVPFNSVYNINDVIIANHSGRRAAKNIIESVKIL</sequence>
<accession>A0ABP0EVM5</accession>
<evidence type="ECO:0000256" key="6">
    <source>
        <dbReference type="ARBA" id="ARBA00023211"/>
    </source>
</evidence>
<dbReference type="InterPro" id="IPR036169">
    <property type="entry name" value="DXPR_C_sf"/>
</dbReference>
<evidence type="ECO:0000256" key="3">
    <source>
        <dbReference type="ARBA" id="ARBA00022723"/>
    </source>
</evidence>
<comment type="function">
    <text evidence="9">Catalyzes the NADPH-dependent rearrangement and reduction of 1-deoxy-D-xylulose-5-phosphate (DXP) to 2-C-methyl-D-erythritol 4-phosphate (MEP).</text>
</comment>
<dbReference type="SUPFAM" id="SSF51735">
    <property type="entry name" value="NAD(P)-binding Rossmann-fold domains"/>
    <property type="match status" value="1"/>
</dbReference>
<dbReference type="Gene3D" id="3.40.50.720">
    <property type="entry name" value="NAD(P)-binding Rossmann-like Domain"/>
    <property type="match status" value="1"/>
</dbReference>